<dbReference type="Proteomes" id="UP001050975">
    <property type="component" value="Unassembled WGS sequence"/>
</dbReference>
<reference evidence="1" key="1">
    <citation type="submission" date="2019-10" db="EMBL/GenBank/DDBJ databases">
        <title>Draft genome sequece of Microseira wollei NIES-4236.</title>
        <authorList>
            <person name="Yamaguchi H."/>
            <person name="Suzuki S."/>
            <person name="Kawachi M."/>
        </authorList>
    </citation>
    <scope>NUCLEOTIDE SEQUENCE</scope>
    <source>
        <strain evidence="1">NIES-4236</strain>
    </source>
</reference>
<organism evidence="1 2">
    <name type="scientific">Microseira wollei NIES-4236</name>
    <dbReference type="NCBI Taxonomy" id="2530354"/>
    <lineage>
        <taxon>Bacteria</taxon>
        <taxon>Bacillati</taxon>
        <taxon>Cyanobacteriota</taxon>
        <taxon>Cyanophyceae</taxon>
        <taxon>Oscillatoriophycideae</taxon>
        <taxon>Aerosakkonematales</taxon>
        <taxon>Aerosakkonemataceae</taxon>
        <taxon>Microseira</taxon>
    </lineage>
</organism>
<evidence type="ECO:0000313" key="2">
    <source>
        <dbReference type="Proteomes" id="UP001050975"/>
    </source>
</evidence>
<dbReference type="SUPFAM" id="SSF102114">
    <property type="entry name" value="Radical SAM enzymes"/>
    <property type="match status" value="1"/>
</dbReference>
<evidence type="ECO:0000313" key="1">
    <source>
        <dbReference type="EMBL" id="GET36887.1"/>
    </source>
</evidence>
<dbReference type="AlphaFoldDB" id="A0AAV3X290"/>
<name>A0AAV3X290_9CYAN</name>
<dbReference type="InterPro" id="IPR058240">
    <property type="entry name" value="rSAM_sf"/>
</dbReference>
<dbReference type="PANTHER" id="PTHR11228:SF7">
    <property type="entry name" value="PQQA PEPTIDE CYCLASE"/>
    <property type="match status" value="1"/>
</dbReference>
<gene>
    <name evidence="1" type="ORF">MiSe_16390</name>
</gene>
<sequence length="164" mass="18301">MVGIKELLAAGIRVNIEVVLSRRNAPECLEFVQLAENLGVQEINFSALAPQGRAEQLLREDLLDYDLWRELTTTLYKASVTANVSVSPSCAFTGSCWSCVEPNITCDGWVTPCYLSKQKLFHILDTPAEEVKKRLQQNRPSTLNICGRERWIGPHKSLVMGHGS</sequence>
<protein>
    <recommendedName>
        <fullName evidence="3">Radical SAM domain-containing protein</fullName>
    </recommendedName>
</protein>
<comment type="caution">
    <text evidence="1">The sequence shown here is derived from an EMBL/GenBank/DDBJ whole genome shotgun (WGS) entry which is preliminary data.</text>
</comment>
<dbReference type="EMBL" id="BLAY01000019">
    <property type="protein sequence ID" value="GET36887.1"/>
    <property type="molecule type" value="Genomic_DNA"/>
</dbReference>
<proteinExistence type="predicted"/>
<keyword evidence="2" id="KW-1185">Reference proteome</keyword>
<dbReference type="Gene3D" id="3.20.20.70">
    <property type="entry name" value="Aldolase class I"/>
    <property type="match status" value="1"/>
</dbReference>
<accession>A0AAV3X290</accession>
<dbReference type="InterPro" id="IPR013785">
    <property type="entry name" value="Aldolase_TIM"/>
</dbReference>
<dbReference type="PANTHER" id="PTHR11228">
    <property type="entry name" value="RADICAL SAM DOMAIN PROTEIN"/>
    <property type="match status" value="1"/>
</dbReference>
<evidence type="ECO:0008006" key="3">
    <source>
        <dbReference type="Google" id="ProtNLM"/>
    </source>
</evidence>
<dbReference type="InterPro" id="IPR050377">
    <property type="entry name" value="Radical_SAM_PqqE_MftC-like"/>
</dbReference>
<dbReference type="RefSeq" id="WP_226577368.1">
    <property type="nucleotide sequence ID" value="NZ_BLAY01000019.1"/>
</dbReference>